<evidence type="ECO:0000313" key="11">
    <source>
        <dbReference type="EMBL" id="ODQ58619.1"/>
    </source>
</evidence>
<dbReference type="GeneID" id="30199185"/>
<dbReference type="GO" id="GO:0046540">
    <property type="term" value="C:U4/U6 x U5 tri-snRNP complex"/>
    <property type="evidence" value="ECO:0007669"/>
    <property type="project" value="EnsemblFungi"/>
</dbReference>
<keyword evidence="12" id="KW-1185">Reference proteome</keyword>
<evidence type="ECO:0000256" key="3">
    <source>
        <dbReference type="ARBA" id="ARBA00022664"/>
    </source>
</evidence>
<feature type="region of interest" description="Disordered" evidence="8">
    <location>
        <begin position="30"/>
        <end position="67"/>
    </location>
</feature>
<evidence type="ECO:0000256" key="4">
    <source>
        <dbReference type="ARBA" id="ARBA00022728"/>
    </source>
</evidence>
<evidence type="ECO:0000256" key="8">
    <source>
        <dbReference type="SAM" id="MobiDB-lite"/>
    </source>
</evidence>
<dbReference type="InterPro" id="IPR003107">
    <property type="entry name" value="HAT"/>
</dbReference>
<evidence type="ECO:0000259" key="10">
    <source>
        <dbReference type="Pfam" id="PF23233"/>
    </source>
</evidence>
<evidence type="ECO:0000259" key="9">
    <source>
        <dbReference type="Pfam" id="PF06424"/>
    </source>
</evidence>
<dbReference type="GO" id="GO:0000244">
    <property type="term" value="P:spliceosomal tri-snRNP complex assembly"/>
    <property type="evidence" value="ECO:0007669"/>
    <property type="project" value="TreeGrafter"/>
</dbReference>
<evidence type="ECO:0000313" key="12">
    <source>
        <dbReference type="Proteomes" id="UP000094112"/>
    </source>
</evidence>
<sequence length="868" mass="100335">MERKAFLDQEAPVGYIAGIGRGATGFTTRADVGNARLPPQQRQIGSDDEDNFQDVDESGLLGDSLVNKDDEEADAIYQDIDNRLKNRNKRRLSPDGEDKAEDNNLTKIANQFADLKKKLEAVTEDEWANLPDAGDFTKRNKRHRKLLQEQKRSYAAPDSLISGLNASGNIDSSVDLSALTSERQKLLGSKIDSNFDFNEDDGVDSATYLNEISNLSQNNDEEIKKIKTILNSFTKADPKKPEGWIARARLEEFNKSFEAAKKLIQQGCTNCPFDEEIWLENVRLNRSDVKYAKIIVAEGVKLNNKSLKLWLKATELEQEVFNKKRVLRKALESLPTSPELWKESIKIEENVEDQIRIAEKATELAPEDEELWLELISLQPYEIAKSTLNKARKALPNNVSIWLTACKLELVNNPGSDKIEKMIKKTFKECNLTKDEWYKHAIEFENQQLSLLTDLIVNELLSQDLEPDYSSLVSEADKYKDQIFVYKSILNFIVIKFPKKTAIWRRLIELYKLNFEASELYKIFENIIEILPKNPLFWLMYSKEVWKNGDIPSAKQILQRAFKFLDSNADMWLALIKLESVEQNYDQVRELFKEARARVTNERIWYKYVTFLRQSDATNEALELIEDGLMNFPSCFKLYMQKAQILEESGDLVKARNVLSVGTKSVPDSVELWIYLSDIDFKLDNGTKARSDLDLGLLKNPQSDKLWFKKLQLELKLKNIDQIKVILTKALKEFPHSSYLWSFNLTFNTKKSLRKTLYQDALNATNNDVRVLIIIGYNFWIDGKLDKAKRWFERAIIANEDFGDAWGWYYNFLIKNNEPTEEFDAFLKKFSDVEPHHGDVWPIVSKRIENLDKQPTDILKLVAQELIK</sequence>
<dbReference type="InterPro" id="IPR011990">
    <property type="entry name" value="TPR-like_helical_dom_sf"/>
</dbReference>
<dbReference type="Pfam" id="PF23233">
    <property type="entry name" value="HAT_Syf1_CNRKL1_N"/>
    <property type="match status" value="1"/>
</dbReference>
<feature type="domain" description="PRP1 splicing factor N-terminal" evidence="9">
    <location>
        <begin position="11"/>
        <end position="139"/>
    </location>
</feature>
<dbReference type="Gene3D" id="1.25.40.10">
    <property type="entry name" value="Tetratricopeptide repeat domain"/>
    <property type="match status" value="3"/>
</dbReference>
<evidence type="ECO:0000256" key="7">
    <source>
        <dbReference type="ARBA" id="ARBA00023242"/>
    </source>
</evidence>
<dbReference type="PANTHER" id="PTHR11246:SF1">
    <property type="entry name" value="PRE-MRNA-PROCESSING FACTOR 6"/>
    <property type="match status" value="1"/>
</dbReference>
<keyword evidence="5" id="KW-0677">Repeat</keyword>
<dbReference type="Pfam" id="PF06424">
    <property type="entry name" value="PRP1_N"/>
    <property type="match status" value="1"/>
</dbReference>
<dbReference type="InterPro" id="IPR045075">
    <property type="entry name" value="Syf1-like"/>
</dbReference>
<evidence type="ECO:0000256" key="1">
    <source>
        <dbReference type="ARBA" id="ARBA00004123"/>
    </source>
</evidence>
<dbReference type="SMART" id="SM00386">
    <property type="entry name" value="HAT"/>
    <property type="match status" value="11"/>
</dbReference>
<dbReference type="GO" id="GO:0071013">
    <property type="term" value="C:catalytic step 2 spliceosome"/>
    <property type="evidence" value="ECO:0007669"/>
    <property type="project" value="TreeGrafter"/>
</dbReference>
<dbReference type="AlphaFoldDB" id="A0A1E3NZJ6"/>
<keyword evidence="3" id="KW-0507">mRNA processing</keyword>
<organism evidence="11 12">
    <name type="scientific">Wickerhamomyces anomalus (strain ATCC 58044 / CBS 1984 / NCYC 433 / NRRL Y-366-8)</name>
    <name type="common">Yeast</name>
    <name type="synonym">Hansenula anomala</name>
    <dbReference type="NCBI Taxonomy" id="683960"/>
    <lineage>
        <taxon>Eukaryota</taxon>
        <taxon>Fungi</taxon>
        <taxon>Dikarya</taxon>
        <taxon>Ascomycota</taxon>
        <taxon>Saccharomycotina</taxon>
        <taxon>Saccharomycetes</taxon>
        <taxon>Phaffomycetales</taxon>
        <taxon>Wickerhamomycetaceae</taxon>
        <taxon>Wickerhamomyces</taxon>
    </lineage>
</organism>
<dbReference type="InterPro" id="IPR010491">
    <property type="entry name" value="PRP1_N"/>
</dbReference>
<dbReference type="OrthoDB" id="440128at2759"/>
<dbReference type="RefSeq" id="XP_019037826.1">
    <property type="nucleotide sequence ID" value="XM_019181939.1"/>
</dbReference>
<gene>
    <name evidence="11" type="ORF">WICANDRAFT_32292</name>
</gene>
<dbReference type="FunFam" id="1.25.40.10:FF:000256">
    <property type="entry name" value="Probable pre-mRNA splicing factor prp1"/>
    <property type="match status" value="1"/>
</dbReference>
<keyword evidence="7" id="KW-0539">Nucleus</keyword>
<comment type="similarity">
    <text evidence="2">Belongs to the crooked-neck family.</text>
</comment>
<proteinExistence type="inferred from homology"/>
<dbReference type="Proteomes" id="UP000094112">
    <property type="component" value="Unassembled WGS sequence"/>
</dbReference>
<dbReference type="SUPFAM" id="SSF48452">
    <property type="entry name" value="TPR-like"/>
    <property type="match status" value="5"/>
</dbReference>
<evidence type="ECO:0000256" key="6">
    <source>
        <dbReference type="ARBA" id="ARBA00023187"/>
    </source>
</evidence>
<evidence type="ECO:0000256" key="5">
    <source>
        <dbReference type="ARBA" id="ARBA00022737"/>
    </source>
</evidence>
<keyword evidence="4" id="KW-0747">Spliceosome</keyword>
<dbReference type="InterPro" id="IPR055433">
    <property type="entry name" value="HAT_Syf1-like_N"/>
</dbReference>
<feature type="compositionally biased region" description="Acidic residues" evidence="8">
    <location>
        <begin position="46"/>
        <end position="57"/>
    </location>
</feature>
<dbReference type="Pfam" id="PF23240">
    <property type="entry name" value="HAT_PRP39_N"/>
    <property type="match status" value="1"/>
</dbReference>
<comment type="subcellular location">
    <subcellularLocation>
        <location evidence="1">Nucleus</location>
    </subcellularLocation>
</comment>
<dbReference type="STRING" id="683960.A0A1E3NZJ6"/>
<dbReference type="GO" id="GO:0071001">
    <property type="term" value="C:U4/U6 snRNP"/>
    <property type="evidence" value="ECO:0007669"/>
    <property type="project" value="EnsemblFungi"/>
</dbReference>
<dbReference type="EMBL" id="KV454211">
    <property type="protein sequence ID" value="ODQ58619.1"/>
    <property type="molecule type" value="Genomic_DNA"/>
</dbReference>
<dbReference type="GO" id="GO:0045292">
    <property type="term" value="P:mRNA cis splicing, via spliceosome"/>
    <property type="evidence" value="ECO:0007669"/>
    <property type="project" value="EnsemblFungi"/>
</dbReference>
<dbReference type="PANTHER" id="PTHR11246">
    <property type="entry name" value="PRE-MRNA SPLICING FACTOR"/>
    <property type="match status" value="1"/>
</dbReference>
<evidence type="ECO:0008006" key="13">
    <source>
        <dbReference type="Google" id="ProtNLM"/>
    </source>
</evidence>
<accession>A0A1E3NZJ6</accession>
<name>A0A1E3NZJ6_WICAA</name>
<keyword evidence="6" id="KW-0508">mRNA splicing</keyword>
<feature type="domain" description="Pre-mRNA-splicing factor Syf1-like N-terminal HAT-repeats" evidence="10">
    <location>
        <begin position="697"/>
        <end position="850"/>
    </location>
</feature>
<evidence type="ECO:0000256" key="2">
    <source>
        <dbReference type="ARBA" id="ARBA00008644"/>
    </source>
</evidence>
<reference evidence="11 12" key="1">
    <citation type="journal article" date="2016" name="Proc. Natl. Acad. Sci. U.S.A.">
        <title>Comparative genomics of biotechnologically important yeasts.</title>
        <authorList>
            <person name="Riley R."/>
            <person name="Haridas S."/>
            <person name="Wolfe K.H."/>
            <person name="Lopes M.R."/>
            <person name="Hittinger C.T."/>
            <person name="Goeker M."/>
            <person name="Salamov A.A."/>
            <person name="Wisecaver J.H."/>
            <person name="Long T.M."/>
            <person name="Calvey C.H."/>
            <person name="Aerts A.L."/>
            <person name="Barry K.W."/>
            <person name="Choi C."/>
            <person name="Clum A."/>
            <person name="Coughlan A.Y."/>
            <person name="Deshpande S."/>
            <person name="Douglass A.P."/>
            <person name="Hanson S.J."/>
            <person name="Klenk H.-P."/>
            <person name="LaButti K.M."/>
            <person name="Lapidus A."/>
            <person name="Lindquist E.A."/>
            <person name="Lipzen A.M."/>
            <person name="Meier-Kolthoff J.P."/>
            <person name="Ohm R.A."/>
            <person name="Otillar R.P."/>
            <person name="Pangilinan J.L."/>
            <person name="Peng Y."/>
            <person name="Rokas A."/>
            <person name="Rosa C.A."/>
            <person name="Scheuner C."/>
            <person name="Sibirny A.A."/>
            <person name="Slot J.C."/>
            <person name="Stielow J.B."/>
            <person name="Sun H."/>
            <person name="Kurtzman C.P."/>
            <person name="Blackwell M."/>
            <person name="Grigoriev I.V."/>
            <person name="Jeffries T.W."/>
        </authorList>
    </citation>
    <scope>NUCLEOTIDE SEQUENCE [LARGE SCALE GENOMIC DNA]</scope>
    <source>
        <strain evidence="12">ATCC 58044 / CBS 1984 / NCYC 433 / NRRL Y-366-8</strain>
    </source>
</reference>
<protein>
    <recommendedName>
        <fullName evidence="13">PRP1 splicing factor N-terminal domain-containing protein</fullName>
    </recommendedName>
</protein>